<comment type="caution">
    <text evidence="1">The sequence shown here is derived from an EMBL/GenBank/DDBJ whole genome shotgun (WGS) entry which is preliminary data.</text>
</comment>
<evidence type="ECO:0000313" key="2">
    <source>
        <dbReference type="Proteomes" id="UP001143910"/>
    </source>
</evidence>
<keyword evidence="2" id="KW-1185">Reference proteome</keyword>
<gene>
    <name evidence="1" type="ORF">NQ176_g474</name>
</gene>
<sequence>MHWRNSLARGSNNTQSVNFIYPASSRQLLISSRMSGLKYGDSAKYKGTLTLNEDKPSFTFTYSTSLPSDSNWIGIYYAYGGGPDNGEYVQGSLAWNWAPSSSGTVLVSPGTLNRGTYKAYLLANGGYEQLAEPIIINLGSSSDLKLFTETFTTHNARQGEQFTANIGNLVNRAGDANTRFSTADLDSWAKVDEQGIIRGTPPANATNTTVLVNLENSGATATLTVHIPVRKQGEPLVDGLRILSFNLWVGGQFVNSYHEKQIRFLSQENIDIVGIQESTGGHGIRLARALGWHSWQGPDVSIITRYPIVEVLAAPDRSGGVRIGLDGNRHEITFWNCHLGYDPYGPYDFCFYHMTHEQVMEREAQSGRTPQIIAITAAMKDSIASADDTPVFLTGDFNAPSHLDWVNATKDQHCGTGYTEWPTSKYTTDAGMLDSYRIAHPDPVSEPGITWSPIYLENGGRKEPLDRIDFIYHKGSKLMVQESRAIVTGKPTAQPNHADNEWTSDHKAVLTVYKIKY</sequence>
<proteinExistence type="predicted"/>
<dbReference type="EMBL" id="JANJQO010000018">
    <property type="protein sequence ID" value="KAJ2983729.1"/>
    <property type="molecule type" value="Genomic_DNA"/>
</dbReference>
<accession>A0ACC1NXD7</accession>
<reference evidence="1" key="1">
    <citation type="submission" date="2022-08" db="EMBL/GenBank/DDBJ databases">
        <title>Genome Sequence of Lecanicillium fungicola.</title>
        <authorList>
            <person name="Buettner E."/>
        </authorList>
    </citation>
    <scope>NUCLEOTIDE SEQUENCE</scope>
    <source>
        <strain evidence="1">Babe33</strain>
    </source>
</reference>
<protein>
    <submittedName>
        <fullName evidence="1">Uncharacterized protein</fullName>
    </submittedName>
</protein>
<dbReference type="Proteomes" id="UP001143910">
    <property type="component" value="Unassembled WGS sequence"/>
</dbReference>
<evidence type="ECO:0000313" key="1">
    <source>
        <dbReference type="EMBL" id="KAJ2983729.1"/>
    </source>
</evidence>
<name>A0ACC1NXD7_9HYPO</name>
<organism evidence="1 2">
    <name type="scientific">Zarea fungicola</name>
    <dbReference type="NCBI Taxonomy" id="93591"/>
    <lineage>
        <taxon>Eukaryota</taxon>
        <taxon>Fungi</taxon>
        <taxon>Dikarya</taxon>
        <taxon>Ascomycota</taxon>
        <taxon>Pezizomycotina</taxon>
        <taxon>Sordariomycetes</taxon>
        <taxon>Hypocreomycetidae</taxon>
        <taxon>Hypocreales</taxon>
        <taxon>Cordycipitaceae</taxon>
        <taxon>Zarea</taxon>
    </lineage>
</organism>